<name>A0A151NCT3_ALLMI</name>
<evidence type="ECO:0000256" key="1">
    <source>
        <dbReference type="SAM" id="MobiDB-lite"/>
    </source>
</evidence>
<proteinExistence type="predicted"/>
<feature type="compositionally biased region" description="Basic and acidic residues" evidence="1">
    <location>
        <begin position="91"/>
        <end position="104"/>
    </location>
</feature>
<evidence type="ECO:0000313" key="2">
    <source>
        <dbReference type="EMBL" id="KYO34628.1"/>
    </source>
</evidence>
<dbReference type="EMBL" id="AKHW03003364">
    <property type="protein sequence ID" value="KYO34628.1"/>
    <property type="molecule type" value="Genomic_DNA"/>
</dbReference>
<comment type="caution">
    <text evidence="2">The sequence shown here is derived from an EMBL/GenBank/DDBJ whole genome shotgun (WGS) entry which is preliminary data.</text>
</comment>
<gene>
    <name evidence="2" type="ORF">Y1Q_0015420</name>
</gene>
<evidence type="ECO:0000313" key="3">
    <source>
        <dbReference type="Proteomes" id="UP000050525"/>
    </source>
</evidence>
<dbReference type="Proteomes" id="UP000050525">
    <property type="component" value="Unassembled WGS sequence"/>
</dbReference>
<dbReference type="AlphaFoldDB" id="A0A151NCT3"/>
<feature type="region of interest" description="Disordered" evidence="1">
    <location>
        <begin position="75"/>
        <end position="104"/>
    </location>
</feature>
<accession>A0A151NCT3</accession>
<protein>
    <submittedName>
        <fullName evidence="2">Uncharacterized protein</fullName>
    </submittedName>
</protein>
<organism evidence="2 3">
    <name type="scientific">Alligator mississippiensis</name>
    <name type="common">American alligator</name>
    <dbReference type="NCBI Taxonomy" id="8496"/>
    <lineage>
        <taxon>Eukaryota</taxon>
        <taxon>Metazoa</taxon>
        <taxon>Chordata</taxon>
        <taxon>Craniata</taxon>
        <taxon>Vertebrata</taxon>
        <taxon>Euteleostomi</taxon>
        <taxon>Archelosauria</taxon>
        <taxon>Archosauria</taxon>
        <taxon>Crocodylia</taxon>
        <taxon>Alligatoridae</taxon>
        <taxon>Alligatorinae</taxon>
        <taxon>Alligator</taxon>
    </lineage>
</organism>
<reference evidence="2 3" key="1">
    <citation type="journal article" date="2012" name="Genome Biol.">
        <title>Sequencing three crocodilian genomes to illuminate the evolution of archosaurs and amniotes.</title>
        <authorList>
            <person name="St John J.A."/>
            <person name="Braun E.L."/>
            <person name="Isberg S.R."/>
            <person name="Miles L.G."/>
            <person name="Chong A.Y."/>
            <person name="Gongora J."/>
            <person name="Dalzell P."/>
            <person name="Moran C."/>
            <person name="Bed'hom B."/>
            <person name="Abzhanov A."/>
            <person name="Burgess S.C."/>
            <person name="Cooksey A.M."/>
            <person name="Castoe T.A."/>
            <person name="Crawford N.G."/>
            <person name="Densmore L.D."/>
            <person name="Drew J.C."/>
            <person name="Edwards S.V."/>
            <person name="Faircloth B.C."/>
            <person name="Fujita M.K."/>
            <person name="Greenwold M.J."/>
            <person name="Hoffmann F.G."/>
            <person name="Howard J.M."/>
            <person name="Iguchi T."/>
            <person name="Janes D.E."/>
            <person name="Khan S.Y."/>
            <person name="Kohno S."/>
            <person name="de Koning A.J."/>
            <person name="Lance S.L."/>
            <person name="McCarthy F.M."/>
            <person name="McCormack J.E."/>
            <person name="Merchant M.E."/>
            <person name="Peterson D.G."/>
            <person name="Pollock D.D."/>
            <person name="Pourmand N."/>
            <person name="Raney B.J."/>
            <person name="Roessler K.A."/>
            <person name="Sanford J.R."/>
            <person name="Sawyer R.H."/>
            <person name="Schmidt C.J."/>
            <person name="Triplett E.W."/>
            <person name="Tuberville T.D."/>
            <person name="Venegas-Anaya M."/>
            <person name="Howard J.T."/>
            <person name="Jarvis E.D."/>
            <person name="Guillette L.J.Jr."/>
            <person name="Glenn T.C."/>
            <person name="Green R.E."/>
            <person name="Ray D.A."/>
        </authorList>
    </citation>
    <scope>NUCLEOTIDE SEQUENCE [LARGE SCALE GENOMIC DNA]</scope>
    <source>
        <strain evidence="2">KSC_2009_1</strain>
    </source>
</reference>
<sequence length="104" mass="11787">MLLGCDWAPIYDVLDRVRDAEEAWKRIQNQEGWLGELEEDEGPTDEANMLDLDNLTSSLLFRDAQEKDLEIGALREQAQGTQRAPTSALEGRAHFESTSHLNDE</sequence>
<keyword evidence="3" id="KW-1185">Reference proteome</keyword>